<comment type="similarity">
    <text evidence="1">Belongs to the carbon-nitrogen hydrolase superfamily. Nitrilase family.</text>
</comment>
<reference evidence="4 5" key="1">
    <citation type="submission" date="2013-11" db="EMBL/GenBank/DDBJ databases">
        <title>Draft genome of the bovine lungworm Dictyocaulus viviparus.</title>
        <authorList>
            <person name="Mitreva M."/>
        </authorList>
    </citation>
    <scope>NUCLEOTIDE SEQUENCE [LARGE SCALE GENOMIC DNA]</scope>
    <source>
        <strain evidence="4 5">HannoverDv2000</strain>
    </source>
</reference>
<dbReference type="Pfam" id="PF00795">
    <property type="entry name" value="CN_hydrolase"/>
    <property type="match status" value="1"/>
</dbReference>
<evidence type="ECO:0000313" key="5">
    <source>
        <dbReference type="Proteomes" id="UP000053766"/>
    </source>
</evidence>
<reference evidence="5" key="2">
    <citation type="journal article" date="2016" name="Sci. Rep.">
        <title>Dictyocaulus viviparus genome, variome and transcriptome elucidate lungworm biology and support future intervention.</title>
        <authorList>
            <person name="McNulty S.N."/>
            <person name="Strube C."/>
            <person name="Rosa B.A."/>
            <person name="Martin J.C."/>
            <person name="Tyagi R."/>
            <person name="Choi Y.J."/>
            <person name="Wang Q."/>
            <person name="Hallsworth Pepin K."/>
            <person name="Zhang X."/>
            <person name="Ozersky P."/>
            <person name="Wilson R.K."/>
            <person name="Sternberg P.W."/>
            <person name="Gasser R.B."/>
            <person name="Mitreva M."/>
        </authorList>
    </citation>
    <scope>NUCLEOTIDE SEQUENCE [LARGE SCALE GENOMIC DNA]</scope>
    <source>
        <strain evidence="5">HannoverDv2000</strain>
    </source>
</reference>
<dbReference type="PROSITE" id="PS00920">
    <property type="entry name" value="NITRIL_CHT_1"/>
    <property type="match status" value="1"/>
</dbReference>
<sequence>MVIDVATMSYVAIVQAGSILYDTVATLDKLENLTKEAATNGAKLIVFPEAFVGGYPKGLDFGIVTGTRSSEGREEFRRYYDSAIEEHGSESKRISEIAAIYDVFIVVGVVERHGDTVSKIDNRFFLLVFFYAPNGYLGKHRKLMPTAMERCIWGNGDGSTMPVYNTAVGKIGAAICWENYMPMYRMTLYNKGIELYLACTVDDRETWLPTMRMIALEGRCYVISSAQFLTSSAYPEDHPMRMKHGQDKVSKITHSISYIMFPILIRGGSCAIDPLGNVLVQPDFTKELIHYVHVDLSRIACAKMDMDTVGHYSRPEVFQLIVNEKPFLPVVEQ</sequence>
<keyword evidence="5" id="KW-1185">Reference proteome</keyword>
<dbReference type="PANTHER" id="PTHR46044:SF1">
    <property type="entry name" value="CN HYDROLASE DOMAIN-CONTAINING PROTEIN"/>
    <property type="match status" value="1"/>
</dbReference>
<dbReference type="GO" id="GO:0000257">
    <property type="term" value="F:nitrilase activity"/>
    <property type="evidence" value="ECO:0007669"/>
    <property type="project" value="UniProtKB-ARBA"/>
</dbReference>
<dbReference type="PROSITE" id="PS00921">
    <property type="entry name" value="NITRIL_CHT_2"/>
    <property type="match status" value="1"/>
</dbReference>
<dbReference type="Gene3D" id="3.60.110.10">
    <property type="entry name" value="Carbon-nitrogen hydrolase"/>
    <property type="match status" value="1"/>
</dbReference>
<dbReference type="EMBL" id="KN716158">
    <property type="protein sequence ID" value="KJH52873.1"/>
    <property type="molecule type" value="Genomic_DNA"/>
</dbReference>
<dbReference type="InterPro" id="IPR000132">
    <property type="entry name" value="Nitrilase/CN_hydratase_CS"/>
</dbReference>
<dbReference type="OrthoDB" id="10250282at2759"/>
<gene>
    <name evidence="4" type="ORF">DICVIV_00919</name>
</gene>
<dbReference type="InterPro" id="IPR044149">
    <property type="entry name" value="Nitrilases_CHs"/>
</dbReference>
<accession>A0A0D8Y7P6</accession>
<dbReference type="PROSITE" id="PS50263">
    <property type="entry name" value="CN_HYDROLASE"/>
    <property type="match status" value="1"/>
</dbReference>
<dbReference type="InterPro" id="IPR036526">
    <property type="entry name" value="C-N_Hydrolase_sf"/>
</dbReference>
<organism evidence="4 5">
    <name type="scientific">Dictyocaulus viviparus</name>
    <name type="common">Bovine lungworm</name>
    <dbReference type="NCBI Taxonomy" id="29172"/>
    <lineage>
        <taxon>Eukaryota</taxon>
        <taxon>Metazoa</taxon>
        <taxon>Ecdysozoa</taxon>
        <taxon>Nematoda</taxon>
        <taxon>Chromadorea</taxon>
        <taxon>Rhabditida</taxon>
        <taxon>Rhabditina</taxon>
        <taxon>Rhabditomorpha</taxon>
        <taxon>Strongyloidea</taxon>
        <taxon>Metastrongylidae</taxon>
        <taxon>Dictyocaulus</taxon>
    </lineage>
</organism>
<evidence type="ECO:0000256" key="1">
    <source>
        <dbReference type="ARBA" id="ARBA00008129"/>
    </source>
</evidence>
<proteinExistence type="inferred from homology"/>
<evidence type="ECO:0000313" key="4">
    <source>
        <dbReference type="EMBL" id="KJH52873.1"/>
    </source>
</evidence>
<feature type="active site" description="Proton acceptor" evidence="2">
    <location>
        <position position="49"/>
    </location>
</feature>
<dbReference type="STRING" id="29172.A0A0D8Y7P6"/>
<dbReference type="PANTHER" id="PTHR46044">
    <property type="entry name" value="NITRILASE"/>
    <property type="match status" value="1"/>
</dbReference>
<feature type="domain" description="CN hydrolase" evidence="3">
    <location>
        <begin position="9"/>
        <end position="296"/>
    </location>
</feature>
<dbReference type="InterPro" id="IPR003010">
    <property type="entry name" value="C-N_Hydrolase"/>
</dbReference>
<evidence type="ECO:0000259" key="3">
    <source>
        <dbReference type="PROSITE" id="PS50263"/>
    </source>
</evidence>
<keyword evidence="4" id="KW-0378">Hydrolase</keyword>
<dbReference type="AlphaFoldDB" id="A0A0D8Y7P6"/>
<dbReference type="CDD" id="cd07564">
    <property type="entry name" value="nitrilases_CHs"/>
    <property type="match status" value="1"/>
</dbReference>
<protein>
    <submittedName>
        <fullName evidence="4">Hydrolase, carbon-nitrogen family</fullName>
    </submittedName>
</protein>
<evidence type="ECO:0000256" key="2">
    <source>
        <dbReference type="PROSITE-ProRule" id="PRU10139"/>
    </source>
</evidence>
<dbReference type="Proteomes" id="UP000053766">
    <property type="component" value="Unassembled WGS sequence"/>
</dbReference>
<dbReference type="GO" id="GO:0016836">
    <property type="term" value="F:hydro-lyase activity"/>
    <property type="evidence" value="ECO:0007669"/>
    <property type="project" value="UniProtKB-ARBA"/>
</dbReference>
<name>A0A0D8Y7P6_DICVI</name>
<dbReference type="SUPFAM" id="SSF56317">
    <property type="entry name" value="Carbon-nitrogen hydrolase"/>
    <property type="match status" value="1"/>
</dbReference>